<dbReference type="Proteomes" id="UP000292447">
    <property type="component" value="Chromosome IV"/>
</dbReference>
<keyword evidence="5" id="KW-0378">Hydrolase</keyword>
<evidence type="ECO:0000256" key="3">
    <source>
        <dbReference type="ARBA" id="ARBA00014212"/>
    </source>
</evidence>
<dbReference type="AlphaFoldDB" id="A0A4P6XRX7"/>
<keyword evidence="6" id="KW-1015">Disulfide bond</keyword>
<dbReference type="SUPFAM" id="SSF53474">
    <property type="entry name" value="alpha/beta-Hydrolases"/>
    <property type="match status" value="1"/>
</dbReference>
<dbReference type="EMBL" id="CP034459">
    <property type="protein sequence ID" value="QBM89515.1"/>
    <property type="molecule type" value="Genomic_DNA"/>
</dbReference>
<dbReference type="EC" id="3.1.2.22" evidence="2"/>
<dbReference type="InterPro" id="IPR002472">
    <property type="entry name" value="Palm_thioest"/>
</dbReference>
<evidence type="ECO:0000256" key="8">
    <source>
        <dbReference type="ARBA" id="ARBA00031934"/>
    </source>
</evidence>
<protein>
    <recommendedName>
        <fullName evidence="3">Palmitoyl-protein thioesterase 1</fullName>
        <ecNumber evidence="2">3.1.2.22</ecNumber>
    </recommendedName>
    <alternativeName>
        <fullName evidence="8">Palmitoyl-protein hydrolase 1</fullName>
    </alternativeName>
</protein>
<organism evidence="10 11">
    <name type="scientific">Metschnikowia aff. pulcherrima</name>
    <dbReference type="NCBI Taxonomy" id="2163413"/>
    <lineage>
        <taxon>Eukaryota</taxon>
        <taxon>Fungi</taxon>
        <taxon>Dikarya</taxon>
        <taxon>Ascomycota</taxon>
        <taxon>Saccharomycotina</taxon>
        <taxon>Pichiomycetes</taxon>
        <taxon>Metschnikowiaceae</taxon>
        <taxon>Metschnikowia</taxon>
    </lineage>
</organism>
<dbReference type="PRINTS" id="PR00414">
    <property type="entry name" value="PPTHIESTRASE"/>
</dbReference>
<name>A0A4P6XRX7_9ASCO</name>
<comment type="similarity">
    <text evidence="1">Belongs to the palmitoyl-protein thioesterase family.</text>
</comment>
<evidence type="ECO:0000256" key="9">
    <source>
        <dbReference type="SAM" id="SignalP"/>
    </source>
</evidence>
<feature type="chain" id="PRO_5020632757" description="Palmitoyl-protein thioesterase 1" evidence="9">
    <location>
        <begin position="23"/>
        <end position="326"/>
    </location>
</feature>
<proteinExistence type="inferred from homology"/>
<evidence type="ECO:0000256" key="5">
    <source>
        <dbReference type="ARBA" id="ARBA00022801"/>
    </source>
</evidence>
<evidence type="ECO:0000256" key="4">
    <source>
        <dbReference type="ARBA" id="ARBA00022729"/>
    </source>
</evidence>
<keyword evidence="7" id="KW-0325">Glycoprotein</keyword>
<dbReference type="GO" id="GO:0008474">
    <property type="term" value="F:palmitoyl-(protein) hydrolase activity"/>
    <property type="evidence" value="ECO:0007669"/>
    <property type="project" value="UniProtKB-EC"/>
</dbReference>
<dbReference type="PANTHER" id="PTHR11247">
    <property type="entry name" value="PALMITOYL-PROTEIN THIOESTERASE/DOLICHYLDIPHOSPHATASE 1"/>
    <property type="match status" value="1"/>
</dbReference>
<evidence type="ECO:0000313" key="11">
    <source>
        <dbReference type="Proteomes" id="UP000292447"/>
    </source>
</evidence>
<dbReference type="FunFam" id="3.40.50.1820:FF:000107">
    <property type="entry name" value="Palmitoyl-protein thioesterase 1"/>
    <property type="match status" value="1"/>
</dbReference>
<evidence type="ECO:0000313" key="10">
    <source>
        <dbReference type="EMBL" id="QBM89515.1"/>
    </source>
</evidence>
<dbReference type="InterPro" id="IPR029058">
    <property type="entry name" value="AB_hydrolase_fold"/>
</dbReference>
<evidence type="ECO:0000256" key="7">
    <source>
        <dbReference type="ARBA" id="ARBA00023180"/>
    </source>
</evidence>
<keyword evidence="4 9" id="KW-0732">Signal</keyword>
<dbReference type="Pfam" id="PF02089">
    <property type="entry name" value="Palm_thioest"/>
    <property type="match status" value="1"/>
</dbReference>
<dbReference type="PANTHER" id="PTHR11247:SF8">
    <property type="entry name" value="PALMITOYL-PROTEIN THIOESTERASE 1"/>
    <property type="match status" value="1"/>
</dbReference>
<sequence length="326" mass="36888">MQILRQLVVALAAMFPADFLLGRIPTDTTDDLAKIGLIGTKNAVKPEISPPAIVLWHGLGDHYDSDGMTHVIELISQILPGAFIHSIYVDSNPSLDERKSLFGNANAEVDLVCEQLKNITELSHGFGAIGFSQGGLFLRALIERCLVSVSTLITFGSPHMGVLELPVCQPKDDWICKQRNEFLKRQVWQDSVQKQIVPAQYFRDTKEYGKYLEHSNFLADINNERGISDSKAKERFESLQKLVLIQFDEDTTLVPRESAFFQERHPNTGKVLPISATRVFKENLFGLRTLYEQGKIEFHRVEDEHMRFSDEFLTTIVAQYFAGQNT</sequence>
<feature type="signal peptide" evidence="9">
    <location>
        <begin position="1"/>
        <end position="22"/>
    </location>
</feature>
<accession>A0A4P6XRX7</accession>
<evidence type="ECO:0000256" key="6">
    <source>
        <dbReference type="ARBA" id="ARBA00023157"/>
    </source>
</evidence>
<reference evidence="11" key="1">
    <citation type="submission" date="2019-03" db="EMBL/GenBank/DDBJ databases">
        <title>Snf2 controls pulcherriminic acid biosynthesis and connects pigmentation and antifungal activity of the yeast Metschnikowia pulcherrima.</title>
        <authorList>
            <person name="Gore-Lloyd D."/>
            <person name="Sumann I."/>
            <person name="Brachmann A.O."/>
            <person name="Schneeberger K."/>
            <person name="Ortiz-Merino R.A."/>
            <person name="Moreno-Beltran M."/>
            <person name="Schlaefli M."/>
            <person name="Kirner P."/>
            <person name="Santos Kron A."/>
            <person name="Wolfe K.H."/>
            <person name="Piel J."/>
            <person name="Ahrens C.H."/>
            <person name="Henk D."/>
            <person name="Freimoser F.M."/>
        </authorList>
    </citation>
    <scope>NUCLEOTIDE SEQUENCE [LARGE SCALE GENOMIC DNA]</scope>
    <source>
        <strain evidence="11">APC 1.2</strain>
    </source>
</reference>
<gene>
    <name evidence="10" type="primary">MPUL0D05910</name>
    <name evidence="10" type="ORF">METSCH_D05910</name>
</gene>
<evidence type="ECO:0000256" key="2">
    <source>
        <dbReference type="ARBA" id="ARBA00012423"/>
    </source>
</evidence>
<dbReference type="Gene3D" id="3.40.50.1820">
    <property type="entry name" value="alpha/beta hydrolase"/>
    <property type="match status" value="1"/>
</dbReference>
<keyword evidence="11" id="KW-1185">Reference proteome</keyword>
<evidence type="ECO:0000256" key="1">
    <source>
        <dbReference type="ARBA" id="ARBA00010758"/>
    </source>
</evidence>
<dbReference type="STRING" id="2163413.A0A4P6XRX7"/>